<dbReference type="SUPFAM" id="SSF52833">
    <property type="entry name" value="Thioredoxin-like"/>
    <property type="match status" value="1"/>
</dbReference>
<keyword evidence="5" id="KW-0676">Redox-active center</keyword>
<evidence type="ECO:0000256" key="1">
    <source>
        <dbReference type="ARBA" id="ARBA00022559"/>
    </source>
</evidence>
<organism evidence="7 8">
    <name type="scientific">Moritella viscosa</name>
    <dbReference type="NCBI Taxonomy" id="80854"/>
    <lineage>
        <taxon>Bacteria</taxon>
        <taxon>Pseudomonadati</taxon>
        <taxon>Pseudomonadota</taxon>
        <taxon>Gammaproteobacteria</taxon>
        <taxon>Alteromonadales</taxon>
        <taxon>Moritellaceae</taxon>
        <taxon>Moritella</taxon>
    </lineage>
</organism>
<keyword evidence="4" id="KW-1015">Disulfide bond</keyword>
<dbReference type="Pfam" id="PF08534">
    <property type="entry name" value="Redoxin"/>
    <property type="match status" value="1"/>
</dbReference>
<keyword evidence="1" id="KW-0575">Peroxidase</keyword>
<dbReference type="EMBL" id="FPLJ01000077">
    <property type="protein sequence ID" value="SGY97579.1"/>
    <property type="molecule type" value="Genomic_DNA"/>
</dbReference>
<evidence type="ECO:0000259" key="6">
    <source>
        <dbReference type="PROSITE" id="PS51352"/>
    </source>
</evidence>
<name>A0ABY1HGH9_9GAMM</name>
<protein>
    <submittedName>
        <fullName evidence="7">Redoxin domain-containing protein</fullName>
    </submittedName>
</protein>
<keyword evidence="2" id="KW-0049">Antioxidant</keyword>
<dbReference type="CDD" id="cd03017">
    <property type="entry name" value="PRX_BCP"/>
    <property type="match status" value="1"/>
</dbReference>
<dbReference type="PANTHER" id="PTHR42801:SF21">
    <property type="entry name" value="BCPB PROTEIN"/>
    <property type="match status" value="1"/>
</dbReference>
<dbReference type="GeneID" id="61297266"/>
<dbReference type="Proteomes" id="UP000182660">
    <property type="component" value="Unassembled WGS sequence"/>
</dbReference>
<evidence type="ECO:0000256" key="2">
    <source>
        <dbReference type="ARBA" id="ARBA00022862"/>
    </source>
</evidence>
<dbReference type="Gene3D" id="3.40.30.10">
    <property type="entry name" value="Glutaredoxin"/>
    <property type="match status" value="1"/>
</dbReference>
<evidence type="ECO:0000256" key="4">
    <source>
        <dbReference type="ARBA" id="ARBA00023157"/>
    </source>
</evidence>
<keyword evidence="3" id="KW-0560">Oxidoreductase</keyword>
<feature type="domain" description="Thioredoxin" evidence="6">
    <location>
        <begin position="22"/>
        <end position="186"/>
    </location>
</feature>
<gene>
    <name evidence="7" type="ORF">MT2528_3440</name>
</gene>
<sequence length="186" mass="20713">MNDLTQLPASLPVPVDDGLCDHLLGMHLPDISLVSTEDEWVQLANLKGVVVFYCYPMTGRPDIAHPDGWEDIPGARGCTPQSCSFRDHYKELSKLNVSVYGVSVQSSDYQKEARNRLHLPYSLLSDSDQKLKSALCLPILTVANMSLLKLVTFIVNNGVIVKVFYPVFPPDRNADDVLDYLTNSFL</sequence>
<dbReference type="InterPro" id="IPR036249">
    <property type="entry name" value="Thioredoxin-like_sf"/>
</dbReference>
<evidence type="ECO:0000313" key="7">
    <source>
        <dbReference type="EMBL" id="SGY97579.1"/>
    </source>
</evidence>
<dbReference type="InterPro" id="IPR050924">
    <property type="entry name" value="Peroxiredoxin_BCP/PrxQ"/>
</dbReference>
<comment type="caution">
    <text evidence="7">The sequence shown here is derived from an EMBL/GenBank/DDBJ whole genome shotgun (WGS) entry which is preliminary data.</text>
</comment>
<evidence type="ECO:0000313" key="8">
    <source>
        <dbReference type="Proteomes" id="UP000182660"/>
    </source>
</evidence>
<keyword evidence="8" id="KW-1185">Reference proteome</keyword>
<reference evidence="7 8" key="1">
    <citation type="submission" date="2016-11" db="EMBL/GenBank/DDBJ databases">
        <authorList>
            <person name="Klemetsen T."/>
        </authorList>
    </citation>
    <scope>NUCLEOTIDE SEQUENCE [LARGE SCALE GENOMIC DNA]</scope>
    <source>
        <strain evidence="7">MT 2528</strain>
    </source>
</reference>
<dbReference type="InterPro" id="IPR013766">
    <property type="entry name" value="Thioredoxin_domain"/>
</dbReference>
<dbReference type="RefSeq" id="WP_075473087.1">
    <property type="nucleotide sequence ID" value="NZ_CAWQZC010000034.1"/>
</dbReference>
<accession>A0ABY1HGH9</accession>
<dbReference type="InterPro" id="IPR013740">
    <property type="entry name" value="Redoxin"/>
</dbReference>
<dbReference type="PROSITE" id="PS51352">
    <property type="entry name" value="THIOREDOXIN_2"/>
    <property type="match status" value="1"/>
</dbReference>
<evidence type="ECO:0000256" key="3">
    <source>
        <dbReference type="ARBA" id="ARBA00023002"/>
    </source>
</evidence>
<dbReference type="PANTHER" id="PTHR42801">
    <property type="entry name" value="THIOREDOXIN-DEPENDENT PEROXIDE REDUCTASE"/>
    <property type="match status" value="1"/>
</dbReference>
<proteinExistence type="predicted"/>
<evidence type="ECO:0000256" key="5">
    <source>
        <dbReference type="ARBA" id="ARBA00023284"/>
    </source>
</evidence>